<evidence type="ECO:0000313" key="2">
    <source>
        <dbReference type="Proteomes" id="UP000236740"/>
    </source>
</evidence>
<sequence length="51" mass="5364">MSQEPPAEDPLSTDELTELLAEAEGTTPEAIERGAAEIEIAPPSEANVVDE</sequence>
<name>A0A1H5TY84_9EURY</name>
<dbReference type="GeneID" id="71004359"/>
<proteinExistence type="predicted"/>
<gene>
    <name evidence="1" type="ORF">SAMN04488133_0397</name>
</gene>
<evidence type="ECO:0000313" key="1">
    <source>
        <dbReference type="EMBL" id="SEF66991.1"/>
    </source>
</evidence>
<dbReference type="AlphaFoldDB" id="A0A1H5TY84"/>
<dbReference type="RefSeq" id="WP_235010715.1">
    <property type="nucleotide sequence ID" value="NZ_CP031311.1"/>
</dbReference>
<protein>
    <submittedName>
        <fullName evidence="1">Uncharacterized protein</fullName>
    </submittedName>
</protein>
<accession>A0A1H5TY84</accession>
<dbReference type="Proteomes" id="UP000236740">
    <property type="component" value="Unassembled WGS sequence"/>
</dbReference>
<keyword evidence="2" id="KW-1185">Reference proteome</keyword>
<reference evidence="1 2" key="1">
    <citation type="submission" date="2016-10" db="EMBL/GenBank/DDBJ databases">
        <authorList>
            <person name="de Groot N.N."/>
        </authorList>
    </citation>
    <scope>NUCLEOTIDE SEQUENCE [LARGE SCALE GENOMIC DNA]</scope>
    <source>
        <strain evidence="1 2">CGMCC 1.10331</strain>
    </source>
</reference>
<dbReference type="EMBL" id="FNVN01000001">
    <property type="protein sequence ID" value="SEF66991.1"/>
    <property type="molecule type" value="Genomic_DNA"/>
</dbReference>
<organism evidence="1 2">
    <name type="scientific">Halobellus limi</name>
    <dbReference type="NCBI Taxonomy" id="699433"/>
    <lineage>
        <taxon>Archaea</taxon>
        <taxon>Methanobacteriati</taxon>
        <taxon>Methanobacteriota</taxon>
        <taxon>Stenosarchaea group</taxon>
        <taxon>Halobacteria</taxon>
        <taxon>Halobacteriales</taxon>
        <taxon>Haloferacaceae</taxon>
        <taxon>Halobellus</taxon>
    </lineage>
</organism>